<keyword evidence="1" id="KW-0001">2Fe-2S</keyword>
<reference evidence="7 8" key="1">
    <citation type="submission" date="2015-10" db="EMBL/GenBank/DDBJ databases">
        <title>Draft genome sequence of pyrrolomycin-producing Streptomyces vitaminophilus.</title>
        <authorList>
            <person name="Graham D.E."/>
            <person name="Mahan K.M."/>
            <person name="Klingeman D.M."/>
            <person name="Hettich R.L."/>
            <person name="Parry R.J."/>
        </authorList>
    </citation>
    <scope>NUCLEOTIDE SEQUENCE [LARGE SCALE GENOMIC DNA]</scope>
    <source>
        <strain evidence="7 8">ATCC 31673</strain>
    </source>
</reference>
<dbReference type="GO" id="GO:0005737">
    <property type="term" value="C:cytoplasm"/>
    <property type="evidence" value="ECO:0007669"/>
    <property type="project" value="UniProtKB-ARBA"/>
</dbReference>
<gene>
    <name evidence="7" type="ORF">AQ490_24720</name>
</gene>
<dbReference type="Proteomes" id="UP000050867">
    <property type="component" value="Unassembled WGS sequence"/>
</dbReference>
<dbReference type="AlphaFoldDB" id="A0A0T6LQZ7"/>
<feature type="region of interest" description="Disordered" evidence="5">
    <location>
        <begin position="42"/>
        <end position="102"/>
    </location>
</feature>
<protein>
    <recommendedName>
        <fullName evidence="6">Iron-binding zinc finger CDGSH type domain-containing protein</fullName>
    </recommendedName>
</protein>
<dbReference type="InterPro" id="IPR018967">
    <property type="entry name" value="FeS-contain_CDGSH-typ"/>
</dbReference>
<proteinExistence type="predicted"/>
<keyword evidence="2" id="KW-0479">Metal-binding</keyword>
<name>A0A0T6LQZ7_WENVI</name>
<dbReference type="SMART" id="SM00704">
    <property type="entry name" value="ZnF_CDGSH"/>
    <property type="match status" value="1"/>
</dbReference>
<feature type="compositionally biased region" description="Basic and acidic residues" evidence="5">
    <location>
        <begin position="63"/>
        <end position="72"/>
    </location>
</feature>
<dbReference type="OrthoDB" id="3855487at2"/>
<evidence type="ECO:0000256" key="1">
    <source>
        <dbReference type="ARBA" id="ARBA00022714"/>
    </source>
</evidence>
<comment type="caution">
    <text evidence="7">The sequence shown here is derived from an EMBL/GenBank/DDBJ whole genome shotgun (WGS) entry which is preliminary data.</text>
</comment>
<evidence type="ECO:0000256" key="2">
    <source>
        <dbReference type="ARBA" id="ARBA00022723"/>
    </source>
</evidence>
<evidence type="ECO:0000256" key="4">
    <source>
        <dbReference type="ARBA" id="ARBA00023014"/>
    </source>
</evidence>
<evidence type="ECO:0000313" key="7">
    <source>
        <dbReference type="EMBL" id="KRV48542.1"/>
    </source>
</evidence>
<dbReference type="GO" id="GO:0046872">
    <property type="term" value="F:metal ion binding"/>
    <property type="evidence" value="ECO:0007669"/>
    <property type="project" value="UniProtKB-KW"/>
</dbReference>
<keyword evidence="4" id="KW-0411">Iron-sulfur</keyword>
<feature type="domain" description="Iron-binding zinc finger CDGSH type" evidence="6">
    <location>
        <begin position="12"/>
        <end position="56"/>
    </location>
</feature>
<sequence>MTLSRGGPTLVEGPVEVVLPDGTTAVSHRFVVALCTCRRSGAYPWCDTSHRRHRPGTPGGSPREPRSARDTPEPDTPEPDTPGNHRHCHAPRELHPSQEHTR</sequence>
<evidence type="ECO:0000256" key="3">
    <source>
        <dbReference type="ARBA" id="ARBA00023004"/>
    </source>
</evidence>
<evidence type="ECO:0000256" key="5">
    <source>
        <dbReference type="SAM" id="MobiDB-lite"/>
    </source>
</evidence>
<keyword evidence="3" id="KW-0408">Iron</keyword>
<dbReference type="STRING" id="76728.AQ490_24720"/>
<dbReference type="InterPro" id="IPR042216">
    <property type="entry name" value="MitoNEET_CISD"/>
</dbReference>
<keyword evidence="8" id="KW-1185">Reference proteome</keyword>
<dbReference type="Pfam" id="PF09360">
    <property type="entry name" value="zf-CDGSH"/>
    <property type="match status" value="1"/>
</dbReference>
<dbReference type="EMBL" id="LLZU01000022">
    <property type="protein sequence ID" value="KRV48542.1"/>
    <property type="molecule type" value="Genomic_DNA"/>
</dbReference>
<feature type="compositionally biased region" description="Basic and acidic residues" evidence="5">
    <location>
        <begin position="90"/>
        <end position="102"/>
    </location>
</feature>
<organism evidence="7 8">
    <name type="scientific">Wenjunlia vitaminophila</name>
    <name type="common">Streptomyces vitaminophilus</name>
    <dbReference type="NCBI Taxonomy" id="76728"/>
    <lineage>
        <taxon>Bacteria</taxon>
        <taxon>Bacillati</taxon>
        <taxon>Actinomycetota</taxon>
        <taxon>Actinomycetes</taxon>
        <taxon>Kitasatosporales</taxon>
        <taxon>Streptomycetaceae</taxon>
        <taxon>Wenjunlia</taxon>
    </lineage>
</organism>
<dbReference type="Gene3D" id="3.40.5.90">
    <property type="entry name" value="CDGSH iron-sulfur domain, mitoNEET-type"/>
    <property type="match status" value="1"/>
</dbReference>
<evidence type="ECO:0000259" key="6">
    <source>
        <dbReference type="SMART" id="SM00704"/>
    </source>
</evidence>
<evidence type="ECO:0000313" key="8">
    <source>
        <dbReference type="Proteomes" id="UP000050867"/>
    </source>
</evidence>
<accession>A0A0T6LQZ7</accession>
<dbReference type="eggNOG" id="COG3369">
    <property type="taxonomic scope" value="Bacteria"/>
</dbReference>
<dbReference type="GO" id="GO:0051537">
    <property type="term" value="F:2 iron, 2 sulfur cluster binding"/>
    <property type="evidence" value="ECO:0007669"/>
    <property type="project" value="UniProtKB-KW"/>
</dbReference>